<organism evidence="9 10">
    <name type="scientific">Aromatoleum toluolicum</name>
    <dbReference type="NCBI Taxonomy" id="90060"/>
    <lineage>
        <taxon>Bacteria</taxon>
        <taxon>Pseudomonadati</taxon>
        <taxon>Pseudomonadota</taxon>
        <taxon>Betaproteobacteria</taxon>
        <taxon>Rhodocyclales</taxon>
        <taxon>Rhodocyclaceae</taxon>
        <taxon>Aromatoleum</taxon>
    </lineage>
</organism>
<keyword evidence="3" id="KW-1003">Cell membrane</keyword>
<dbReference type="SUPFAM" id="SSF103473">
    <property type="entry name" value="MFS general substrate transporter"/>
    <property type="match status" value="1"/>
</dbReference>
<dbReference type="Pfam" id="PF05977">
    <property type="entry name" value="MFS_3"/>
    <property type="match status" value="1"/>
</dbReference>
<dbReference type="PROSITE" id="PS50850">
    <property type="entry name" value="MFS"/>
    <property type="match status" value="1"/>
</dbReference>
<evidence type="ECO:0000256" key="6">
    <source>
        <dbReference type="ARBA" id="ARBA00023136"/>
    </source>
</evidence>
<feature type="transmembrane region" description="Helical" evidence="7">
    <location>
        <begin position="53"/>
        <end position="73"/>
    </location>
</feature>
<name>A0ABX1NLI8_9RHOO</name>
<dbReference type="PANTHER" id="PTHR23513">
    <property type="entry name" value="INTEGRAL MEMBRANE EFFLUX PROTEIN-RELATED"/>
    <property type="match status" value="1"/>
</dbReference>
<evidence type="ECO:0000256" key="7">
    <source>
        <dbReference type="SAM" id="Phobius"/>
    </source>
</evidence>
<dbReference type="CDD" id="cd06173">
    <property type="entry name" value="MFS_MefA_like"/>
    <property type="match status" value="1"/>
</dbReference>
<feature type="transmembrane region" description="Helical" evidence="7">
    <location>
        <begin position="353"/>
        <end position="372"/>
    </location>
</feature>
<keyword evidence="5 7" id="KW-1133">Transmembrane helix</keyword>
<reference evidence="9 10" key="1">
    <citation type="submission" date="2019-12" db="EMBL/GenBank/DDBJ databases">
        <title>Comparative genomics gives insights into the taxonomy of the Azoarcus-Aromatoleum group and reveals separate origins of nif in the plant-associated Azoarcus and non-plant-associated Aromatoleum sub-groups.</title>
        <authorList>
            <person name="Lafos M."/>
            <person name="Maluk M."/>
            <person name="Batista M."/>
            <person name="Junghare M."/>
            <person name="Carmona M."/>
            <person name="Faoro H."/>
            <person name="Cruz L.M."/>
            <person name="Battistoni F."/>
            <person name="De Souza E."/>
            <person name="Pedrosa F."/>
            <person name="Chen W.-M."/>
            <person name="Poole P.S."/>
            <person name="Dixon R.A."/>
            <person name="James E.K."/>
        </authorList>
    </citation>
    <scope>NUCLEOTIDE SEQUENCE [LARGE SCALE GENOMIC DNA]</scope>
    <source>
        <strain evidence="9 10">T</strain>
    </source>
</reference>
<keyword evidence="2" id="KW-0813">Transport</keyword>
<comment type="caution">
    <text evidence="9">The sequence shown here is derived from an EMBL/GenBank/DDBJ whole genome shotgun (WGS) entry which is preliminary data.</text>
</comment>
<feature type="transmembrane region" description="Helical" evidence="7">
    <location>
        <begin position="378"/>
        <end position="396"/>
    </location>
</feature>
<gene>
    <name evidence="9" type="ORF">GPA27_21330</name>
</gene>
<evidence type="ECO:0000256" key="3">
    <source>
        <dbReference type="ARBA" id="ARBA00022475"/>
    </source>
</evidence>
<dbReference type="Proteomes" id="UP000634522">
    <property type="component" value="Unassembled WGS sequence"/>
</dbReference>
<evidence type="ECO:0000259" key="8">
    <source>
        <dbReference type="PROSITE" id="PS50850"/>
    </source>
</evidence>
<evidence type="ECO:0000313" key="10">
    <source>
        <dbReference type="Proteomes" id="UP000634522"/>
    </source>
</evidence>
<dbReference type="RefSeq" id="WP_169142459.1">
    <property type="nucleotide sequence ID" value="NZ_WTVS01000057.1"/>
</dbReference>
<dbReference type="PANTHER" id="PTHR23513:SF11">
    <property type="entry name" value="STAPHYLOFERRIN A TRANSPORTER"/>
    <property type="match status" value="1"/>
</dbReference>
<keyword evidence="10" id="KW-1185">Reference proteome</keyword>
<keyword evidence="4 7" id="KW-0812">Transmembrane</keyword>
<feature type="transmembrane region" description="Helical" evidence="7">
    <location>
        <begin position="319"/>
        <end position="341"/>
    </location>
</feature>
<comment type="subcellular location">
    <subcellularLocation>
        <location evidence="1">Cell membrane</location>
        <topology evidence="1">Multi-pass membrane protein</topology>
    </subcellularLocation>
</comment>
<dbReference type="InterPro" id="IPR010290">
    <property type="entry name" value="TM_effector"/>
</dbReference>
<feature type="domain" description="Major facilitator superfamily (MFS) profile" evidence="8">
    <location>
        <begin position="19"/>
        <end position="400"/>
    </location>
</feature>
<sequence length="534" mass="56413">MTTVAVAPSSAWTPFRHQVFTVLWTATVVSNVGTWMHDVGAGWLMTSLSPSPLMVALVQTATTLPIFLFALPAGALADVVDRRRLLITFQSVMAVLAALLAVLVWLERADTLVLLLITFLLGTCAAFIAPAWQAIVPRLVPKESLQQAIAINSVGVNISRAIGPALAGFAIVALGAATPFALNAVSFIGVIAALVWWRPAARPTAALPAEALWEGVVLGLRYARSSRPLKATLLRAAVFFLPASAFWALLPLIARKELAGSATLYGVMLGSVGVGAVLGALIMPAIRGRLGPERLVIGATALIAGVLFAAAAVREATVLTLACLAFGAGWIAVLSTLNVSAQIALPDWVRARGLSVYLTVFFGAMSAGSALWGQVAAAFSIPVSLLAAAGVLLLAIPLTRGAKLHQAEGLDLSPSMHWPAPIVAGDVAGERSPVMTTIEYRVQPDKAGEFLDRMAELGHARRRLGAYAWGVLEDAAEPGCFVEYFVESSWLQHLRHHERVSGADRAVQERIQALLIPGSKPVPRHLLGPQDRLA</sequence>
<evidence type="ECO:0000313" key="9">
    <source>
        <dbReference type="EMBL" id="NMF99920.1"/>
    </source>
</evidence>
<evidence type="ECO:0000256" key="2">
    <source>
        <dbReference type="ARBA" id="ARBA00022448"/>
    </source>
</evidence>
<proteinExistence type="predicted"/>
<feature type="transmembrane region" description="Helical" evidence="7">
    <location>
        <begin position="295"/>
        <end position="313"/>
    </location>
</feature>
<dbReference type="Gene3D" id="1.20.1250.20">
    <property type="entry name" value="MFS general substrate transporter like domains"/>
    <property type="match status" value="1"/>
</dbReference>
<feature type="transmembrane region" description="Helical" evidence="7">
    <location>
        <begin position="232"/>
        <end position="250"/>
    </location>
</feature>
<dbReference type="EMBL" id="WTVS01000057">
    <property type="protein sequence ID" value="NMF99920.1"/>
    <property type="molecule type" value="Genomic_DNA"/>
</dbReference>
<protein>
    <submittedName>
        <fullName evidence="9">MFS transporter</fullName>
    </submittedName>
</protein>
<evidence type="ECO:0000256" key="1">
    <source>
        <dbReference type="ARBA" id="ARBA00004651"/>
    </source>
</evidence>
<accession>A0ABX1NLI8</accession>
<keyword evidence="6 7" id="KW-0472">Membrane</keyword>
<dbReference type="InterPro" id="IPR020846">
    <property type="entry name" value="MFS_dom"/>
</dbReference>
<feature type="transmembrane region" description="Helical" evidence="7">
    <location>
        <begin position="262"/>
        <end position="283"/>
    </location>
</feature>
<feature type="transmembrane region" description="Helical" evidence="7">
    <location>
        <begin position="112"/>
        <end position="136"/>
    </location>
</feature>
<feature type="transmembrane region" description="Helical" evidence="7">
    <location>
        <begin position="85"/>
        <end position="106"/>
    </location>
</feature>
<evidence type="ECO:0000256" key="5">
    <source>
        <dbReference type="ARBA" id="ARBA00022989"/>
    </source>
</evidence>
<feature type="transmembrane region" description="Helical" evidence="7">
    <location>
        <begin position="180"/>
        <end position="197"/>
    </location>
</feature>
<evidence type="ECO:0000256" key="4">
    <source>
        <dbReference type="ARBA" id="ARBA00022692"/>
    </source>
</evidence>
<dbReference type="InterPro" id="IPR036259">
    <property type="entry name" value="MFS_trans_sf"/>
</dbReference>